<sequence>MVPRTRNWEWQVCSNHDISTCEMPSGRAIARFYFGSLSIVVLGAFLLTPGGRKSFRKADISGLEVENGGLVGLGASSSGIPLRTHCCLTRQQLGRWLRQVQGLGFRVYGLGFWVLGFGFWV</sequence>
<dbReference type="EMBL" id="CAJNDS010001502">
    <property type="protein sequence ID" value="CAE7262392.1"/>
    <property type="molecule type" value="Genomic_DNA"/>
</dbReference>
<dbReference type="Proteomes" id="UP000604046">
    <property type="component" value="Unassembled WGS sequence"/>
</dbReference>
<organism evidence="2 3">
    <name type="scientific">Symbiodinium natans</name>
    <dbReference type="NCBI Taxonomy" id="878477"/>
    <lineage>
        <taxon>Eukaryota</taxon>
        <taxon>Sar</taxon>
        <taxon>Alveolata</taxon>
        <taxon>Dinophyceae</taxon>
        <taxon>Suessiales</taxon>
        <taxon>Symbiodiniaceae</taxon>
        <taxon>Symbiodinium</taxon>
    </lineage>
</organism>
<comment type="caution">
    <text evidence="2">The sequence shown here is derived from an EMBL/GenBank/DDBJ whole genome shotgun (WGS) entry which is preliminary data.</text>
</comment>
<feature type="transmembrane region" description="Helical" evidence="1">
    <location>
        <begin position="28"/>
        <end position="47"/>
    </location>
</feature>
<proteinExistence type="predicted"/>
<name>A0A812MD42_9DINO</name>
<gene>
    <name evidence="2" type="ORF">SNAT2548_LOCUS13761</name>
</gene>
<evidence type="ECO:0000313" key="3">
    <source>
        <dbReference type="Proteomes" id="UP000604046"/>
    </source>
</evidence>
<keyword evidence="1" id="KW-1133">Transmembrane helix</keyword>
<keyword evidence="3" id="KW-1185">Reference proteome</keyword>
<accession>A0A812MD42</accession>
<reference evidence="2" key="1">
    <citation type="submission" date="2021-02" db="EMBL/GenBank/DDBJ databases">
        <authorList>
            <person name="Dougan E. K."/>
            <person name="Rhodes N."/>
            <person name="Thang M."/>
            <person name="Chan C."/>
        </authorList>
    </citation>
    <scope>NUCLEOTIDE SEQUENCE</scope>
</reference>
<keyword evidence="1" id="KW-0812">Transmembrane</keyword>
<feature type="transmembrane region" description="Helical" evidence="1">
    <location>
        <begin position="103"/>
        <end position="120"/>
    </location>
</feature>
<evidence type="ECO:0000313" key="2">
    <source>
        <dbReference type="EMBL" id="CAE7262392.1"/>
    </source>
</evidence>
<protein>
    <submittedName>
        <fullName evidence="2">Uncharacterized protein</fullName>
    </submittedName>
</protein>
<keyword evidence="1" id="KW-0472">Membrane</keyword>
<dbReference type="AlphaFoldDB" id="A0A812MD42"/>
<evidence type="ECO:0000256" key="1">
    <source>
        <dbReference type="SAM" id="Phobius"/>
    </source>
</evidence>